<dbReference type="Proteomes" id="UP000639403">
    <property type="component" value="Unassembled WGS sequence"/>
</dbReference>
<dbReference type="AlphaFoldDB" id="A0A8H7U409"/>
<gene>
    <name evidence="1" type="ORF">IEO21_03651</name>
</gene>
<reference evidence="1" key="2">
    <citation type="journal article" name="Front. Microbiol.">
        <title>Degradative Capacity of Two Strains of Rhodonia placenta: From Phenotype to Genotype.</title>
        <authorList>
            <person name="Kolle M."/>
            <person name="Horta M.A.C."/>
            <person name="Nowrousian M."/>
            <person name="Ohm R.A."/>
            <person name="Benz J.P."/>
            <person name="Pilgard A."/>
        </authorList>
    </citation>
    <scope>NUCLEOTIDE SEQUENCE</scope>
    <source>
        <strain evidence="1">FPRL280</strain>
    </source>
</reference>
<organism evidence="1 2">
    <name type="scientific">Rhodonia placenta</name>
    <dbReference type="NCBI Taxonomy" id="104341"/>
    <lineage>
        <taxon>Eukaryota</taxon>
        <taxon>Fungi</taxon>
        <taxon>Dikarya</taxon>
        <taxon>Basidiomycota</taxon>
        <taxon>Agaricomycotina</taxon>
        <taxon>Agaricomycetes</taxon>
        <taxon>Polyporales</taxon>
        <taxon>Adustoporiaceae</taxon>
        <taxon>Rhodonia</taxon>
    </lineage>
</organism>
<evidence type="ECO:0000313" key="1">
    <source>
        <dbReference type="EMBL" id="KAF9817069.1"/>
    </source>
</evidence>
<name>A0A8H7U409_9APHY</name>
<reference evidence="1" key="1">
    <citation type="submission" date="2020-11" db="EMBL/GenBank/DDBJ databases">
        <authorList>
            <person name="Koelle M."/>
            <person name="Horta M.A.C."/>
            <person name="Nowrousian M."/>
            <person name="Ohm R.A."/>
            <person name="Benz P."/>
            <person name="Pilgard A."/>
        </authorList>
    </citation>
    <scope>NUCLEOTIDE SEQUENCE</scope>
    <source>
        <strain evidence="1">FPRL280</strain>
    </source>
</reference>
<protein>
    <submittedName>
        <fullName evidence="1">Uncharacterized protein</fullName>
    </submittedName>
</protein>
<evidence type="ECO:0000313" key="2">
    <source>
        <dbReference type="Proteomes" id="UP000639403"/>
    </source>
</evidence>
<comment type="caution">
    <text evidence="1">The sequence shown here is derived from an EMBL/GenBank/DDBJ whole genome shotgun (WGS) entry which is preliminary data.</text>
</comment>
<proteinExistence type="predicted"/>
<dbReference type="EMBL" id="JADOXO010000047">
    <property type="protein sequence ID" value="KAF9817069.1"/>
    <property type="molecule type" value="Genomic_DNA"/>
</dbReference>
<accession>A0A8H7U409</accession>
<sequence length="250" mass="27237">MAELLESIQHEEDPILVHVAMQADMVSFAAGIVSAWDFQHQSDATFSSIHKQMLKSAESQAVTGRWRSLTRQYSKQRLYNGRDLAEGFTAQLAERLADILLVAGASPAAVRTPSTQQSLETVVRSALALQEAVGEGITSHDLEVVLVRMDEVFDSSRMEDVYSDGGEGAAGAHVERGGGELEDERLHVLCTAALGLRRCEKPREGLGDELQVSVLVKPKVVLETFVYELGLLEEEEMEMSSDDAGGHGEP</sequence>